<protein>
    <recommendedName>
        <fullName evidence="3">protein O-GlcNAc transferase</fullName>
        <ecNumber evidence="3">2.4.1.255</ecNumber>
    </recommendedName>
</protein>
<dbReference type="PANTHER" id="PTHR44835:SF1">
    <property type="entry name" value="PROTEIN O-GLCNAC TRANSFERASE"/>
    <property type="match status" value="1"/>
</dbReference>
<keyword evidence="7 8" id="KW-0802">TPR repeat</keyword>
<evidence type="ECO:0000313" key="11">
    <source>
        <dbReference type="Proteomes" id="UP001139971"/>
    </source>
</evidence>
<sequence>MSVVNPTLVNNEVARAYGLLGGGKPADAENAVRALIQAEPEAAIAYVLLGHLLRLRGDLAQAASALETARRLDASIAQGHAELGLVYAEAGHAARARPLIAQALELAPRDANMHWIAGQAAALDGKASIAEQAFAQAERLMPGIGAHRYSLGIAALRVDRYVAARIHLSAASRRDPKSAAAWANLGATLAALGNVEDAIQAMTRARALRPADAQLASLLARVAVQAPTVSPEAKVTACRDAAALDPTNDDVAMLLVSALAQAYRYAEAKDVARAVVERDPRHLLAHWLSFQLPSRVAFDTEEERDAYPAQWRDGMAAFMTRANERGAAAAWAEAVLDSVSNYYLTYRPEPLVDEHRANARATRLLVEALGLAAHERAVAPVTRTRRRIGIVSPHLHAHSVSKVFLPMVAALPRDAFEIVAFYPSPRPDAVTAQWRERADVFVDGDLPLAEWAARIAASDLDVLVYLDIGMHPIMNALTALRLAPVQAAAWGHPVTTGSTAIDYFLSADAMEPSDADTHYVERLVRLPRLGTTFAAPQVAVSPFRDRETIELACVQNAAKLAPRYDALWARILAQCPNTRLSVYCGLPTFVADGLRERLTRALAAAGVDPQRLTVHPLLAPDAFDAALGDVDVLLDSMDFSGGITGFECLARELPIVTLPGPCMRGRQTAAMLRQAGADDLVARDEDDYVAIAVRLCNDAQARRAAVERIASGKAALFDDAGVAEAFARFLEQAQPPA</sequence>
<evidence type="ECO:0000256" key="4">
    <source>
        <dbReference type="ARBA" id="ARBA00022676"/>
    </source>
</evidence>
<dbReference type="Proteomes" id="UP001139971">
    <property type="component" value="Unassembled WGS sequence"/>
</dbReference>
<dbReference type="RefSeq" id="WP_263541069.1">
    <property type="nucleotide sequence ID" value="NZ_JAOVZO020000019.1"/>
</dbReference>
<dbReference type="InterPro" id="IPR029489">
    <property type="entry name" value="OGT/SEC/SPY_C"/>
</dbReference>
<proteinExistence type="inferred from homology"/>
<dbReference type="InterPro" id="IPR051939">
    <property type="entry name" value="Glycosyltr_41/O-GlcNAc_trsf"/>
</dbReference>
<organism evidence="10 11">
    <name type="scientific">Tahibacter soli</name>
    <dbReference type="NCBI Taxonomy" id="2983605"/>
    <lineage>
        <taxon>Bacteria</taxon>
        <taxon>Pseudomonadati</taxon>
        <taxon>Pseudomonadota</taxon>
        <taxon>Gammaproteobacteria</taxon>
        <taxon>Lysobacterales</taxon>
        <taxon>Rhodanobacteraceae</taxon>
        <taxon>Tahibacter</taxon>
    </lineage>
</organism>
<dbReference type="AlphaFoldDB" id="A0A9X3YPR2"/>
<evidence type="ECO:0000256" key="6">
    <source>
        <dbReference type="ARBA" id="ARBA00022737"/>
    </source>
</evidence>
<evidence type="ECO:0000256" key="5">
    <source>
        <dbReference type="ARBA" id="ARBA00022679"/>
    </source>
</evidence>
<evidence type="ECO:0000256" key="2">
    <source>
        <dbReference type="ARBA" id="ARBA00005386"/>
    </source>
</evidence>
<dbReference type="Gene3D" id="3.40.50.11380">
    <property type="match status" value="1"/>
</dbReference>
<dbReference type="Pfam" id="PF13844">
    <property type="entry name" value="Glyco_transf_41"/>
    <property type="match status" value="2"/>
</dbReference>
<feature type="repeat" description="TPR" evidence="8">
    <location>
        <begin position="77"/>
        <end position="110"/>
    </location>
</feature>
<accession>A0A9X3YPR2</accession>
<evidence type="ECO:0000256" key="1">
    <source>
        <dbReference type="ARBA" id="ARBA00004922"/>
    </source>
</evidence>
<dbReference type="EMBL" id="JAOVZO020000019">
    <property type="protein sequence ID" value="MDC8014688.1"/>
    <property type="molecule type" value="Genomic_DNA"/>
</dbReference>
<dbReference type="InterPro" id="IPR011990">
    <property type="entry name" value="TPR-like_helical_dom_sf"/>
</dbReference>
<reference evidence="10" key="1">
    <citation type="submission" date="2023-02" db="EMBL/GenBank/DDBJ databases">
        <title>Tahibacter soli sp. nov. isolated from soil.</title>
        <authorList>
            <person name="Baek J.H."/>
            <person name="Lee J.K."/>
            <person name="Choi D.G."/>
            <person name="Jeon C.O."/>
        </authorList>
    </citation>
    <scope>NUCLEOTIDE SEQUENCE</scope>
    <source>
        <strain evidence="10">BL</strain>
    </source>
</reference>
<evidence type="ECO:0000259" key="9">
    <source>
        <dbReference type="Pfam" id="PF13844"/>
    </source>
</evidence>
<keyword evidence="6" id="KW-0677">Repeat</keyword>
<dbReference type="EC" id="2.4.1.255" evidence="3"/>
<dbReference type="Pfam" id="PF13432">
    <property type="entry name" value="TPR_16"/>
    <property type="match status" value="2"/>
</dbReference>
<dbReference type="SUPFAM" id="SSF48452">
    <property type="entry name" value="TPR-like"/>
    <property type="match status" value="1"/>
</dbReference>
<dbReference type="Gene3D" id="1.25.40.10">
    <property type="entry name" value="Tetratricopeptide repeat domain"/>
    <property type="match status" value="2"/>
</dbReference>
<evidence type="ECO:0000256" key="8">
    <source>
        <dbReference type="PROSITE-ProRule" id="PRU00339"/>
    </source>
</evidence>
<feature type="domain" description="O-GlcNAc transferase C-terminal" evidence="9">
    <location>
        <begin position="558"/>
        <end position="711"/>
    </location>
</feature>
<comment type="pathway">
    <text evidence="1">Protein modification; protein glycosylation.</text>
</comment>
<evidence type="ECO:0000256" key="7">
    <source>
        <dbReference type="ARBA" id="ARBA00022803"/>
    </source>
</evidence>
<feature type="domain" description="O-GlcNAc transferase C-terminal" evidence="9">
    <location>
        <begin position="381"/>
        <end position="528"/>
    </location>
</feature>
<keyword evidence="11" id="KW-1185">Reference proteome</keyword>
<dbReference type="GO" id="GO:0097363">
    <property type="term" value="F:protein O-acetylglucosaminyltransferase activity"/>
    <property type="evidence" value="ECO:0007669"/>
    <property type="project" value="UniProtKB-EC"/>
</dbReference>
<keyword evidence="5" id="KW-0808">Transferase</keyword>
<evidence type="ECO:0000313" key="10">
    <source>
        <dbReference type="EMBL" id="MDC8014688.1"/>
    </source>
</evidence>
<comment type="caution">
    <text evidence="10">The sequence shown here is derived from an EMBL/GenBank/DDBJ whole genome shotgun (WGS) entry which is preliminary data.</text>
</comment>
<dbReference type="SMART" id="SM00028">
    <property type="entry name" value="TPR"/>
    <property type="match status" value="4"/>
</dbReference>
<dbReference type="Gene3D" id="3.40.50.2000">
    <property type="entry name" value="Glycogen Phosphorylase B"/>
    <property type="match status" value="1"/>
</dbReference>
<dbReference type="PROSITE" id="PS50005">
    <property type="entry name" value="TPR"/>
    <property type="match status" value="2"/>
</dbReference>
<evidence type="ECO:0000256" key="3">
    <source>
        <dbReference type="ARBA" id="ARBA00011970"/>
    </source>
</evidence>
<feature type="repeat" description="TPR" evidence="8">
    <location>
        <begin position="179"/>
        <end position="212"/>
    </location>
</feature>
<dbReference type="PANTHER" id="PTHR44835">
    <property type="entry name" value="UDP-N-ACETYLGLUCOSAMINE--PEPTIDE N-ACETYLGLUCOSAMINYLTRANSFERASE SPINDLY-RELATED"/>
    <property type="match status" value="1"/>
</dbReference>
<comment type="similarity">
    <text evidence="2">Belongs to the glycosyltransferase 41 family. O-GlcNAc transferase subfamily.</text>
</comment>
<gene>
    <name evidence="10" type="ORF">OD750_019255</name>
</gene>
<dbReference type="InterPro" id="IPR019734">
    <property type="entry name" value="TPR_rpt"/>
</dbReference>
<keyword evidence="4" id="KW-0328">Glycosyltransferase</keyword>
<name>A0A9X3YPR2_9GAMM</name>
<dbReference type="Pfam" id="PF14559">
    <property type="entry name" value="TPR_19"/>
    <property type="match status" value="1"/>
</dbReference>